<evidence type="ECO:0000256" key="8">
    <source>
        <dbReference type="RuleBase" id="RU000304"/>
    </source>
</evidence>
<dbReference type="Pfam" id="PF00069">
    <property type="entry name" value="Pkinase"/>
    <property type="match status" value="1"/>
</dbReference>
<dbReference type="CDD" id="cd05123">
    <property type="entry name" value="STKc_AGC"/>
    <property type="match status" value="1"/>
</dbReference>
<dbReference type="Proteomes" id="UP001165120">
    <property type="component" value="Unassembled WGS sequence"/>
</dbReference>
<accession>A0A9W6T6L4</accession>
<dbReference type="PROSITE" id="PS00107">
    <property type="entry name" value="PROTEIN_KINASE_ATP"/>
    <property type="match status" value="1"/>
</dbReference>
<keyword evidence="1 8" id="KW-0723">Serine/threonine-protein kinase</keyword>
<dbReference type="FunFam" id="3.30.200.20:FF:000042">
    <property type="entry name" value="Aurora kinase A"/>
    <property type="match status" value="1"/>
</dbReference>
<evidence type="ECO:0000259" key="10">
    <source>
        <dbReference type="PROSITE" id="PS50011"/>
    </source>
</evidence>
<dbReference type="PROSITE" id="PS50011">
    <property type="entry name" value="PROTEIN_KINASE_DOM"/>
    <property type="match status" value="1"/>
</dbReference>
<dbReference type="SMART" id="SM00220">
    <property type="entry name" value="S_TKc"/>
    <property type="match status" value="1"/>
</dbReference>
<evidence type="ECO:0000256" key="9">
    <source>
        <dbReference type="SAM" id="MobiDB-lite"/>
    </source>
</evidence>
<evidence type="ECO:0000313" key="12">
    <source>
        <dbReference type="Proteomes" id="UP001165120"/>
    </source>
</evidence>
<dbReference type="InterPro" id="IPR045270">
    <property type="entry name" value="STKc_AGC"/>
</dbReference>
<dbReference type="InterPro" id="IPR008271">
    <property type="entry name" value="Ser/Thr_kinase_AS"/>
</dbReference>
<keyword evidence="12" id="KW-1185">Reference proteome</keyword>
<gene>
    <name evidence="11" type="ORF">Cboi02_000597300</name>
</gene>
<keyword evidence="6 7" id="KW-0067">ATP-binding</keyword>
<protein>
    <submittedName>
        <fullName evidence="11">Unnamed protein product</fullName>
    </submittedName>
</protein>
<evidence type="ECO:0000256" key="4">
    <source>
        <dbReference type="ARBA" id="ARBA00022741"/>
    </source>
</evidence>
<name>A0A9W6T6L4_CANBO</name>
<dbReference type="SUPFAM" id="SSF56112">
    <property type="entry name" value="Protein kinase-like (PK-like)"/>
    <property type="match status" value="1"/>
</dbReference>
<keyword evidence="5" id="KW-0418">Kinase</keyword>
<organism evidence="11 12">
    <name type="scientific">Candida boidinii</name>
    <name type="common">Yeast</name>
    <dbReference type="NCBI Taxonomy" id="5477"/>
    <lineage>
        <taxon>Eukaryota</taxon>
        <taxon>Fungi</taxon>
        <taxon>Dikarya</taxon>
        <taxon>Ascomycota</taxon>
        <taxon>Saccharomycotina</taxon>
        <taxon>Pichiomycetes</taxon>
        <taxon>Pichiales</taxon>
        <taxon>Pichiaceae</taxon>
        <taxon>Ogataea</taxon>
        <taxon>Ogataea/Candida clade</taxon>
    </lineage>
</organism>
<dbReference type="GO" id="GO:0005524">
    <property type="term" value="F:ATP binding"/>
    <property type="evidence" value="ECO:0007669"/>
    <property type="project" value="UniProtKB-UniRule"/>
</dbReference>
<sequence length="441" mass="50593">MNEEEKESLKECSVISDKNKVEYEDDGYDSRLSNDEYKNFDPEEELDDVLFPMSKEIEFQPPSSLKPKIRTSNLTFALKKSKNKDDSDSDSSDLNIDNANFNKPRRASILRRMSIGSVKQSKDNTNVVFNIGNENYQQNDQPRSFNTGIFNKPTSSSINDFKPITMLGQGAYGKVILVKQKNTDRLFALKELKKASISVNAKTVERTIGERSILSSISRHPNIVKLFYSFHDNEKLYLVLEYIPGGELFQQLAKQKFLNETVSAFYASQMALALKYLHEIGIVYRDLKPENCLLNSRGYLVLTDFGLSKEATIDNPSDFCSSIIGTPEYMAPEVLRGEDYGISVDWWSLGAVIFDMCTGKPPFTGNNHKAISDKIIKQKIKYPFYLSNDIKDLLNKLLNKNVTKRLDVDSKWDTFKKHRFFRKIDWDKLYKQELEASIVKL</sequence>
<evidence type="ECO:0000256" key="6">
    <source>
        <dbReference type="ARBA" id="ARBA00022840"/>
    </source>
</evidence>
<evidence type="ECO:0000256" key="3">
    <source>
        <dbReference type="ARBA" id="ARBA00022679"/>
    </source>
</evidence>
<dbReference type="GO" id="GO:0030447">
    <property type="term" value="P:filamentous growth"/>
    <property type="evidence" value="ECO:0007669"/>
    <property type="project" value="UniProtKB-ARBA"/>
</dbReference>
<evidence type="ECO:0000313" key="11">
    <source>
        <dbReference type="EMBL" id="GME78942.1"/>
    </source>
</evidence>
<reference evidence="11" key="1">
    <citation type="submission" date="2023-04" db="EMBL/GenBank/DDBJ databases">
        <title>Candida boidinii NBRC 10035.</title>
        <authorList>
            <person name="Ichikawa N."/>
            <person name="Sato H."/>
            <person name="Tonouchi N."/>
        </authorList>
    </citation>
    <scope>NUCLEOTIDE SEQUENCE</scope>
    <source>
        <strain evidence="11">NBRC 10035</strain>
    </source>
</reference>
<dbReference type="PROSITE" id="PS00108">
    <property type="entry name" value="PROTEIN_KINASE_ST"/>
    <property type="match status" value="1"/>
</dbReference>
<dbReference type="Gene3D" id="1.10.510.10">
    <property type="entry name" value="Transferase(Phosphotransferase) domain 1"/>
    <property type="match status" value="1"/>
</dbReference>
<evidence type="ECO:0000256" key="1">
    <source>
        <dbReference type="ARBA" id="ARBA00022527"/>
    </source>
</evidence>
<evidence type="ECO:0000256" key="5">
    <source>
        <dbReference type="ARBA" id="ARBA00022777"/>
    </source>
</evidence>
<dbReference type="Gene3D" id="3.30.200.20">
    <property type="entry name" value="Phosphorylase Kinase, domain 1"/>
    <property type="match status" value="1"/>
</dbReference>
<dbReference type="EMBL" id="BSXN01003292">
    <property type="protein sequence ID" value="GME78942.1"/>
    <property type="molecule type" value="Genomic_DNA"/>
</dbReference>
<dbReference type="PANTHER" id="PTHR24351">
    <property type="entry name" value="RIBOSOMAL PROTEIN S6 KINASE"/>
    <property type="match status" value="1"/>
</dbReference>
<feature type="region of interest" description="Disordered" evidence="9">
    <location>
        <begin position="79"/>
        <end position="100"/>
    </location>
</feature>
<feature type="binding site" evidence="7">
    <location>
        <position position="190"/>
    </location>
    <ligand>
        <name>ATP</name>
        <dbReference type="ChEBI" id="CHEBI:30616"/>
    </ligand>
</feature>
<dbReference type="GO" id="GO:0004674">
    <property type="term" value="F:protein serine/threonine kinase activity"/>
    <property type="evidence" value="ECO:0007669"/>
    <property type="project" value="UniProtKB-KW"/>
</dbReference>
<dbReference type="InterPro" id="IPR011009">
    <property type="entry name" value="Kinase-like_dom_sf"/>
</dbReference>
<evidence type="ECO:0000256" key="7">
    <source>
        <dbReference type="PROSITE-ProRule" id="PRU10141"/>
    </source>
</evidence>
<comment type="caution">
    <text evidence="11">The sequence shown here is derived from an EMBL/GenBank/DDBJ whole genome shotgun (WGS) entry which is preliminary data.</text>
</comment>
<dbReference type="InterPro" id="IPR000719">
    <property type="entry name" value="Prot_kinase_dom"/>
</dbReference>
<dbReference type="FunFam" id="1.10.510.10:FF:000048">
    <property type="entry name" value="Protein kinase C"/>
    <property type="match status" value="1"/>
</dbReference>
<keyword evidence="2" id="KW-0597">Phosphoprotein</keyword>
<dbReference type="AlphaFoldDB" id="A0A9W6T6L4"/>
<keyword evidence="3" id="KW-0808">Transferase</keyword>
<dbReference type="InterPro" id="IPR017441">
    <property type="entry name" value="Protein_kinase_ATP_BS"/>
</dbReference>
<keyword evidence="4 7" id="KW-0547">Nucleotide-binding</keyword>
<feature type="domain" description="Protein kinase" evidence="10">
    <location>
        <begin position="161"/>
        <end position="421"/>
    </location>
</feature>
<comment type="similarity">
    <text evidence="8">Belongs to the protein kinase superfamily.</text>
</comment>
<evidence type="ECO:0000256" key="2">
    <source>
        <dbReference type="ARBA" id="ARBA00022553"/>
    </source>
</evidence>
<proteinExistence type="inferred from homology"/>